<feature type="compositionally biased region" description="Low complexity" evidence="1">
    <location>
        <begin position="86"/>
        <end position="97"/>
    </location>
</feature>
<feature type="compositionally biased region" description="Basic and acidic residues" evidence="1">
    <location>
        <begin position="808"/>
        <end position="819"/>
    </location>
</feature>
<name>A0A1X6P6K3_PORUM</name>
<feature type="compositionally biased region" description="Low complexity" evidence="1">
    <location>
        <begin position="127"/>
        <end position="139"/>
    </location>
</feature>
<feature type="compositionally biased region" description="Low complexity" evidence="1">
    <location>
        <begin position="365"/>
        <end position="388"/>
    </location>
</feature>
<accession>A0A1X6P6K3</accession>
<evidence type="ECO:0000313" key="3">
    <source>
        <dbReference type="Proteomes" id="UP000218209"/>
    </source>
</evidence>
<feature type="compositionally biased region" description="Gly residues" evidence="1">
    <location>
        <begin position="199"/>
        <end position="209"/>
    </location>
</feature>
<feature type="compositionally biased region" description="Basic residues" evidence="1">
    <location>
        <begin position="57"/>
        <end position="73"/>
    </location>
</feature>
<organism evidence="2 3">
    <name type="scientific">Porphyra umbilicalis</name>
    <name type="common">Purple laver</name>
    <name type="synonym">Red alga</name>
    <dbReference type="NCBI Taxonomy" id="2786"/>
    <lineage>
        <taxon>Eukaryota</taxon>
        <taxon>Rhodophyta</taxon>
        <taxon>Bangiophyceae</taxon>
        <taxon>Bangiales</taxon>
        <taxon>Bangiaceae</taxon>
        <taxon>Porphyra</taxon>
    </lineage>
</organism>
<feature type="compositionally biased region" description="Gly residues" evidence="1">
    <location>
        <begin position="24"/>
        <end position="37"/>
    </location>
</feature>
<feature type="compositionally biased region" description="Basic residues" evidence="1">
    <location>
        <begin position="332"/>
        <end position="350"/>
    </location>
</feature>
<feature type="compositionally biased region" description="Low complexity" evidence="1">
    <location>
        <begin position="399"/>
        <end position="408"/>
    </location>
</feature>
<feature type="compositionally biased region" description="Gly residues" evidence="1">
    <location>
        <begin position="158"/>
        <end position="167"/>
    </location>
</feature>
<proteinExistence type="predicted"/>
<evidence type="ECO:0000313" key="2">
    <source>
        <dbReference type="EMBL" id="OSX76263.1"/>
    </source>
</evidence>
<keyword evidence="3" id="KW-1185">Reference proteome</keyword>
<protein>
    <submittedName>
        <fullName evidence="2">Uncharacterized protein</fullName>
    </submittedName>
</protein>
<dbReference type="EMBL" id="KV918874">
    <property type="protein sequence ID" value="OSX76263.1"/>
    <property type="molecule type" value="Genomic_DNA"/>
</dbReference>
<reference evidence="2 3" key="1">
    <citation type="submission" date="2017-03" db="EMBL/GenBank/DDBJ databases">
        <title>WGS assembly of Porphyra umbilicalis.</title>
        <authorList>
            <person name="Brawley S.H."/>
            <person name="Blouin N.A."/>
            <person name="Ficko-Blean E."/>
            <person name="Wheeler G.L."/>
            <person name="Lohr M."/>
            <person name="Goodson H.V."/>
            <person name="Jenkins J.W."/>
            <person name="Blaby-Haas C.E."/>
            <person name="Helliwell K.E."/>
            <person name="Chan C."/>
            <person name="Marriage T."/>
            <person name="Bhattacharya D."/>
            <person name="Klein A.S."/>
            <person name="Badis Y."/>
            <person name="Brodie J."/>
            <person name="Cao Y."/>
            <person name="Collen J."/>
            <person name="Dittami S.M."/>
            <person name="Gachon C.M."/>
            <person name="Green B.R."/>
            <person name="Karpowicz S."/>
            <person name="Kim J.W."/>
            <person name="Kudahl U."/>
            <person name="Lin S."/>
            <person name="Michel G."/>
            <person name="Mittag M."/>
            <person name="Olson B.J."/>
            <person name="Pangilinan J."/>
            <person name="Peng Y."/>
            <person name="Qiu H."/>
            <person name="Shu S."/>
            <person name="Singer J.T."/>
            <person name="Smith A.G."/>
            <person name="Sprecher B.N."/>
            <person name="Wagner V."/>
            <person name="Wang W."/>
            <person name="Wang Z.-Y."/>
            <person name="Yan J."/>
            <person name="Yarish C."/>
            <person name="Zoeuner-Riek S."/>
            <person name="Zhuang Y."/>
            <person name="Zou Y."/>
            <person name="Lindquist E.A."/>
            <person name="Grimwood J."/>
            <person name="Barry K."/>
            <person name="Rokhsar D.S."/>
            <person name="Schmutz J."/>
            <person name="Stiller J.W."/>
            <person name="Grossman A.R."/>
            <person name="Prochnik S.E."/>
        </authorList>
    </citation>
    <scope>NUCLEOTIDE SEQUENCE [LARGE SCALE GENOMIC DNA]</scope>
    <source>
        <strain evidence="2">4086291</strain>
    </source>
</reference>
<feature type="compositionally biased region" description="Low complexity" evidence="1">
    <location>
        <begin position="14"/>
        <end position="23"/>
    </location>
</feature>
<dbReference type="AlphaFoldDB" id="A0A1X6P6K3"/>
<feature type="region of interest" description="Disordered" evidence="1">
    <location>
        <begin position="798"/>
        <end position="857"/>
    </location>
</feature>
<feature type="region of interest" description="Disordered" evidence="1">
    <location>
        <begin position="327"/>
        <end position="437"/>
    </location>
</feature>
<gene>
    <name evidence="2" type="ORF">BU14_0200s0018</name>
</gene>
<feature type="compositionally biased region" description="Basic and acidic residues" evidence="1">
    <location>
        <begin position="168"/>
        <end position="183"/>
    </location>
</feature>
<dbReference type="Proteomes" id="UP000218209">
    <property type="component" value="Unassembled WGS sequence"/>
</dbReference>
<feature type="compositionally biased region" description="Low complexity" evidence="1">
    <location>
        <begin position="109"/>
        <end position="120"/>
    </location>
</feature>
<sequence>MEKATGPRRMATRPAAAAASAAVGGEGGEEAGGGGAPPSGSVGLTAPAMETLPGARNGRHGVARRVRWPRRHTAAAAPLPGEQRGETPAAAPGTGPAHRPPAGSPATNATGGRHPTRGATTAGGGAMAAAPARGGPWRPKGSPPGAVGTEQRGRRGGKWGGGGGAGRQGERTTRQRAMADKTRGGGQGADADDAAQRAAGGGGGAGGGLAPPRPSARRRRPPCAVRGGGACAACAAAGGGGGPPPPPAAGRVGGIAARLPTAHGRGGGGGRASGGCSLARPGRHVDGRRSREWPIWAQALSLTLHRKRGPRPPPPRASHRRHLVHGVDGHPRAPHRRAVAPPHVHRQHRRGGAEANVHDAEVVGRARPARAADAPPQRAGAVAAASVGDGHRDERAGRRGAAVGAAPDGDFEPVRRPPRGGRRRGDAPEEVPPAEGPLRWHLGARADEQVEGAIAVKVKGLHRVAGRRRDDRRPVVGRGGEAAAAIAGEEHVWAGAGGGPVGRRWRRREKHVNVAVIVEIPHVSAEAGRRRGAKDKVVIVHVKQQHVWLGSFGEIHVPPAVAVGVQFGGGPHGLADAGPVGDGARPRARAVLKRKVTDRNVDAEVGKGDNVEPPVAIEVGEDGALDARIFQARAAAPAQQAPPPVFHNVLPVARAARPALIVDEDQVEVPVLVQVDEQGRAAAAAGRGCRQPSLLVAAGERAARAGGGPQEHRLAGRPSIVAPLGGDDRVDAVEKEVAGGQAVRVKAPWKWVGRPRKGRGGTGAAAATAAGVPIQRQRRLVVVVQHHVVPAVAVNVGNEPPPPLGRRVAPEKAAADVHEAGAATAAREGDGFPPPERAVLPPSAAAETTAPSDAPTVKTRITVRTAAAMKMAHAIVVLGCARTAVLAPARRGMADQCDTDASLSKSTSVTPLLSVRLTPVGAVTAGAANANEDGLSAPTLTPVA</sequence>
<feature type="region of interest" description="Disordered" evidence="1">
    <location>
        <begin position="1"/>
        <end position="229"/>
    </location>
</feature>
<feature type="compositionally biased region" description="Low complexity" evidence="1">
    <location>
        <begin position="841"/>
        <end position="856"/>
    </location>
</feature>
<feature type="compositionally biased region" description="Gly residues" evidence="1">
    <location>
        <begin position="264"/>
        <end position="273"/>
    </location>
</feature>
<feature type="region of interest" description="Disordered" evidence="1">
    <location>
        <begin position="258"/>
        <end position="287"/>
    </location>
</feature>
<evidence type="ECO:0000256" key="1">
    <source>
        <dbReference type="SAM" id="MobiDB-lite"/>
    </source>
</evidence>